<sequence>MSRTRERETDAEGVRLAAMPNRKKMGGKCGQDPAIFCRAM</sequence>
<reference evidence="1 2" key="1">
    <citation type="submission" date="2017-12" db="EMBL/GenBank/DDBJ databases">
        <title>Comparative genomics yields insights into virulence evolution of Verticillium dahliae.</title>
        <authorList>
            <person name="Fan R."/>
            <person name="Armitage A.D."/>
            <person name="Cascant-Lopez E."/>
            <person name="Sobczyk M."/>
            <person name="Cockerton H.M."/>
            <person name="Harrison R.J."/>
        </authorList>
    </citation>
    <scope>NUCLEOTIDE SEQUENCE [LARGE SCALE GENOMIC DNA]</scope>
    <source>
        <strain evidence="1 2">12008</strain>
    </source>
</reference>
<organism evidence="1 2">
    <name type="scientific">Verticillium dahliae</name>
    <name type="common">Verticillium wilt</name>
    <dbReference type="NCBI Taxonomy" id="27337"/>
    <lineage>
        <taxon>Eukaryota</taxon>
        <taxon>Fungi</taxon>
        <taxon>Dikarya</taxon>
        <taxon>Ascomycota</taxon>
        <taxon>Pezizomycotina</taxon>
        <taxon>Sordariomycetes</taxon>
        <taxon>Hypocreomycetidae</taxon>
        <taxon>Glomerellales</taxon>
        <taxon>Plectosphaerellaceae</taxon>
        <taxon>Verticillium</taxon>
    </lineage>
</organism>
<gene>
    <name evidence="1" type="ORF">BJF96_g8908</name>
</gene>
<evidence type="ECO:0000313" key="2">
    <source>
        <dbReference type="Proteomes" id="UP000236305"/>
    </source>
</evidence>
<comment type="caution">
    <text evidence="1">The sequence shown here is derived from an EMBL/GenBank/DDBJ whole genome shotgun (WGS) entry which is preliminary data.</text>
</comment>
<evidence type="ECO:0000313" key="1">
    <source>
        <dbReference type="EMBL" id="PNH27801.1"/>
    </source>
</evidence>
<protein>
    <submittedName>
        <fullName evidence="1">Uncharacterized protein</fullName>
    </submittedName>
</protein>
<dbReference type="EMBL" id="MPSH01000041">
    <property type="protein sequence ID" value="PNH27801.1"/>
    <property type="molecule type" value="Genomic_DNA"/>
</dbReference>
<name>A0AA45AHR1_VERDA</name>
<proteinExistence type="predicted"/>
<accession>A0AA45AHR1</accession>
<dbReference type="Proteomes" id="UP000236305">
    <property type="component" value="Unassembled WGS sequence"/>
</dbReference>
<dbReference type="AlphaFoldDB" id="A0AA45AHR1"/>